<dbReference type="EMBL" id="LQYE01000007">
    <property type="protein sequence ID" value="OAT69395.1"/>
    <property type="molecule type" value="Genomic_DNA"/>
</dbReference>
<feature type="domain" description="Helicase C-terminal" evidence="1">
    <location>
        <begin position="224"/>
        <end position="383"/>
    </location>
</feature>
<dbReference type="SMART" id="SM00490">
    <property type="entry name" value="HELICc"/>
    <property type="match status" value="1"/>
</dbReference>
<dbReference type="PROSITE" id="PS51194">
    <property type="entry name" value="HELICASE_CTER"/>
    <property type="match status" value="1"/>
</dbReference>
<dbReference type="PANTHER" id="PTHR33418">
    <property type="entry name" value="HELICASE-ASSOCIATED"/>
    <property type="match status" value="1"/>
</dbReference>
<dbReference type="GO" id="GO:0003677">
    <property type="term" value="F:DNA binding"/>
    <property type="evidence" value="ECO:0007669"/>
    <property type="project" value="InterPro"/>
</dbReference>
<proteinExistence type="predicted"/>
<dbReference type="Proteomes" id="UP000186919">
    <property type="component" value="Unassembled WGS sequence"/>
</dbReference>
<dbReference type="InterPro" id="IPR001650">
    <property type="entry name" value="Helicase_C-like"/>
</dbReference>
<dbReference type="PANTHER" id="PTHR33418:SF1">
    <property type="entry name" value="HELICASE-ASSOCIATED DOMAIN-CONTAINING PROTEIN"/>
    <property type="match status" value="1"/>
</dbReference>
<dbReference type="AlphaFoldDB" id="A0A179VEI3"/>
<dbReference type="GO" id="GO:0016787">
    <property type="term" value="F:hydrolase activity"/>
    <property type="evidence" value="ECO:0007669"/>
    <property type="project" value="InterPro"/>
</dbReference>
<dbReference type="Pfam" id="PF03457">
    <property type="entry name" value="HA"/>
    <property type="match status" value="4"/>
</dbReference>
<dbReference type="Pfam" id="PF04851">
    <property type="entry name" value="ResIII"/>
    <property type="match status" value="1"/>
</dbReference>
<evidence type="ECO:0000313" key="3">
    <source>
        <dbReference type="Proteomes" id="UP000186919"/>
    </source>
</evidence>
<dbReference type="InterPro" id="IPR027417">
    <property type="entry name" value="P-loop_NTPase"/>
</dbReference>
<dbReference type="Gene3D" id="3.40.50.300">
    <property type="entry name" value="P-loop containing nucleotide triphosphate hydrolases"/>
    <property type="match status" value="2"/>
</dbReference>
<name>A0A179VEI3_9MYCO</name>
<dbReference type="Gene3D" id="6.10.140.530">
    <property type="match status" value="4"/>
</dbReference>
<sequence>MACHGRSAILVLVPSIPLLKQTMESWTAHSARPIEAFVFCHDRKISTAEFQVPVATRPEVLAEWMRRTVQSSRPTDPQAVVFATYHSSPKIAAAHRDHGLAPFHVTVADEAHRAAGELGAAFATVVDDTKIHSAVRIFLTATLRVRRDDNSTALCMENEAAFGPVIAPLGVREAIDQGLLSDYEIAIVTVTNDQIRDAMHARGDTAPQPQCAGEQLAAVQVAVGAARAAYGLSRMMVFHNRVAISRDFTSGLADVVGTGPGSGLIAMHVDGTTSTTSRQKYLDKLEHPGDEKWAVLSSVRCLGEGIDVPSLDGIVFAAPRTSTIDITQCVGRALRLAPDRPGRAVIVLPVFADDRGDLTQQVAGSGYKHVYRTLIALADQDSALAGELAGTPARGTAGRARGNRARGGQPRIKVLTADGAPAMDELRAAIQLRTLQILTPGWDYGYQRLLEYVDAHGDCAFTNSYITDDGYPLGAWARGQRQRRDNLTDEHREKLQSVPGWTWNRFESAWMESYQRFVQWSTKHGHVKVPRGYRTSDGFCMGQWPSIQRREYRAGTLDQRRVELLEALPGWSWEPGRSGWDIGYSHLEEFISDVGSASPSQTYVTASGYRLGFWVAAQRQSYQRHLLSPERIAALEALAGWTWSVREARWQSGLAELLRYRVEHGHLHVPQNYLTPSGDRLGVWVSNQRVAKRSGQLSPERVRALEALDGWSWWAYTARMDALVS</sequence>
<protein>
    <recommendedName>
        <fullName evidence="1">Helicase C-terminal domain-containing protein</fullName>
    </recommendedName>
</protein>
<dbReference type="InterPro" id="IPR005114">
    <property type="entry name" value="Helicase_assoc"/>
</dbReference>
<reference evidence="2 3" key="1">
    <citation type="submission" date="2016-01" db="EMBL/GenBank/DDBJ databases">
        <title>Mycobacterium immunogenum strain CD11_6 genome sequencing and assembly.</title>
        <authorList>
            <person name="Kaur G."/>
            <person name="Nair G.R."/>
            <person name="Mayilraj S."/>
        </authorList>
    </citation>
    <scope>NUCLEOTIDE SEQUENCE [LARGE SCALE GENOMIC DNA]</scope>
    <source>
        <strain evidence="2 3">CD11-6</strain>
    </source>
</reference>
<dbReference type="GO" id="GO:0005524">
    <property type="term" value="F:ATP binding"/>
    <property type="evidence" value="ECO:0007669"/>
    <property type="project" value="InterPro"/>
</dbReference>
<dbReference type="InterPro" id="IPR006935">
    <property type="entry name" value="Helicase/UvrB_N"/>
</dbReference>
<dbReference type="CDD" id="cd18785">
    <property type="entry name" value="SF2_C"/>
    <property type="match status" value="1"/>
</dbReference>
<organism evidence="2 3">
    <name type="scientific">Mycobacteroides immunogenum</name>
    <dbReference type="NCBI Taxonomy" id="83262"/>
    <lineage>
        <taxon>Bacteria</taxon>
        <taxon>Bacillati</taxon>
        <taxon>Actinomycetota</taxon>
        <taxon>Actinomycetes</taxon>
        <taxon>Mycobacteriales</taxon>
        <taxon>Mycobacteriaceae</taxon>
        <taxon>Mycobacteroides</taxon>
    </lineage>
</organism>
<accession>A0A179VEI3</accession>
<dbReference type="SUPFAM" id="SSF52540">
    <property type="entry name" value="P-loop containing nucleoside triphosphate hydrolases"/>
    <property type="match status" value="1"/>
</dbReference>
<dbReference type="Pfam" id="PF00271">
    <property type="entry name" value="Helicase_C"/>
    <property type="match status" value="1"/>
</dbReference>
<gene>
    <name evidence="2" type="ORF">AWB85_21780</name>
</gene>
<comment type="caution">
    <text evidence="2">The sequence shown here is derived from an EMBL/GenBank/DDBJ whole genome shotgun (WGS) entry which is preliminary data.</text>
</comment>
<evidence type="ECO:0000259" key="1">
    <source>
        <dbReference type="PROSITE" id="PS51194"/>
    </source>
</evidence>
<evidence type="ECO:0000313" key="2">
    <source>
        <dbReference type="EMBL" id="OAT69395.1"/>
    </source>
</evidence>